<dbReference type="InterPro" id="IPR036986">
    <property type="entry name" value="S4_RNA-bd_sf"/>
</dbReference>
<evidence type="ECO:0000256" key="1">
    <source>
        <dbReference type="ARBA" id="ARBA00022884"/>
    </source>
</evidence>
<comment type="caution">
    <text evidence="5">The sequence shown here is derived from an EMBL/GenBank/DDBJ whole genome shotgun (WGS) entry which is preliminary data.</text>
</comment>
<feature type="domain" description="RNA-binding S4" evidence="4">
    <location>
        <begin position="5"/>
        <end position="63"/>
    </location>
</feature>
<sequence length="265" mass="29248">MSTKKRLDLYLVERGLCKSRTAAQRAIVAGLVFVNGQRVDKPATPVAEDAHIELKERPRYASQGGFKLEKALHTFHVDVQRKTCLDIGASTGGFTDCLLQHGAAKVYAVDVGKGQLDWNLRNDPRVVVMEDVNARYLQLEQIGEYVDLVTIDVSFISLRLILPAANLIVKPAGDVIALVKPQFEAGREHVQRGGVVKDPEVHRQVLEELAQSAMRELGFSVMNATFSPFKGPAGNIEFFLQFVNESGVKVSLDFESLVAEAHHDL</sequence>
<dbReference type="NCBIfam" id="TIGR00478">
    <property type="entry name" value="tly"/>
    <property type="match status" value="1"/>
</dbReference>
<dbReference type="InterPro" id="IPR002877">
    <property type="entry name" value="RNA_MeTrfase_FtsJ_dom"/>
</dbReference>
<dbReference type="Gene3D" id="3.10.290.10">
    <property type="entry name" value="RNA-binding S4 domain"/>
    <property type="match status" value="1"/>
</dbReference>
<dbReference type="AlphaFoldDB" id="A0A1F5UX32"/>
<organism evidence="5 6">
    <name type="scientific">Fraserbacteria sp. (strain RBG_16_55_9)</name>
    <dbReference type="NCBI Taxonomy" id="1817864"/>
    <lineage>
        <taxon>Bacteria</taxon>
        <taxon>Candidatus Fraseribacteriota</taxon>
    </lineage>
</organism>
<dbReference type="InterPro" id="IPR004538">
    <property type="entry name" value="Hemolysin_A/TlyA"/>
</dbReference>
<dbReference type="GO" id="GO:0008168">
    <property type="term" value="F:methyltransferase activity"/>
    <property type="evidence" value="ECO:0007669"/>
    <property type="project" value="UniProtKB-KW"/>
</dbReference>
<gene>
    <name evidence="5" type="ORF">A2Z21_00360</name>
</gene>
<dbReference type="Proteomes" id="UP000179157">
    <property type="component" value="Unassembled WGS sequence"/>
</dbReference>
<evidence type="ECO:0000256" key="3">
    <source>
        <dbReference type="PROSITE-ProRule" id="PRU00182"/>
    </source>
</evidence>
<proteinExistence type="inferred from homology"/>
<dbReference type="SUPFAM" id="SSF53335">
    <property type="entry name" value="S-adenosyl-L-methionine-dependent methyltransferases"/>
    <property type="match status" value="1"/>
</dbReference>
<protein>
    <submittedName>
        <fullName evidence="5">RNA methyltransferase</fullName>
    </submittedName>
</protein>
<evidence type="ECO:0000313" key="6">
    <source>
        <dbReference type="Proteomes" id="UP000179157"/>
    </source>
</evidence>
<dbReference type="PIRSF" id="PIRSF005578">
    <property type="entry name" value="TlyA"/>
    <property type="match status" value="1"/>
</dbReference>
<evidence type="ECO:0000259" key="4">
    <source>
        <dbReference type="SMART" id="SM00363"/>
    </source>
</evidence>
<dbReference type="EMBL" id="MFGX01000060">
    <property type="protein sequence ID" value="OGF55241.1"/>
    <property type="molecule type" value="Genomic_DNA"/>
</dbReference>
<dbReference type="InterPro" id="IPR047048">
    <property type="entry name" value="TlyA"/>
</dbReference>
<name>A0A1F5UX32_FRAXR</name>
<dbReference type="SUPFAM" id="SSF55174">
    <property type="entry name" value="Alpha-L RNA-binding motif"/>
    <property type="match status" value="1"/>
</dbReference>
<keyword evidence="5" id="KW-0489">Methyltransferase</keyword>
<evidence type="ECO:0000313" key="5">
    <source>
        <dbReference type="EMBL" id="OGF55241.1"/>
    </source>
</evidence>
<dbReference type="PROSITE" id="PS50889">
    <property type="entry name" value="S4"/>
    <property type="match status" value="1"/>
</dbReference>
<keyword evidence="1 3" id="KW-0694">RNA-binding</keyword>
<dbReference type="GO" id="GO:0032259">
    <property type="term" value="P:methylation"/>
    <property type="evidence" value="ECO:0007669"/>
    <property type="project" value="UniProtKB-KW"/>
</dbReference>
<evidence type="ECO:0000256" key="2">
    <source>
        <dbReference type="ARBA" id="ARBA00029460"/>
    </source>
</evidence>
<keyword evidence="5" id="KW-0808">Transferase</keyword>
<dbReference type="InterPro" id="IPR002942">
    <property type="entry name" value="S4_RNA-bd"/>
</dbReference>
<dbReference type="Pfam" id="PF01728">
    <property type="entry name" value="FtsJ"/>
    <property type="match status" value="1"/>
</dbReference>
<reference evidence="5 6" key="1">
    <citation type="journal article" date="2016" name="Nat. Commun.">
        <title>Thousands of microbial genomes shed light on interconnected biogeochemical processes in an aquifer system.</title>
        <authorList>
            <person name="Anantharaman K."/>
            <person name="Brown C.T."/>
            <person name="Hug L.A."/>
            <person name="Sharon I."/>
            <person name="Castelle C.J."/>
            <person name="Probst A.J."/>
            <person name="Thomas B.C."/>
            <person name="Singh A."/>
            <person name="Wilkins M.J."/>
            <person name="Karaoz U."/>
            <person name="Brodie E.L."/>
            <person name="Williams K.H."/>
            <person name="Hubbard S.S."/>
            <person name="Banfield J.F."/>
        </authorList>
    </citation>
    <scope>NUCLEOTIDE SEQUENCE [LARGE SCALE GENOMIC DNA]</scope>
    <source>
        <strain evidence="6">RBG_16_55_9</strain>
    </source>
</reference>
<dbReference type="Pfam" id="PF01479">
    <property type="entry name" value="S4"/>
    <property type="match status" value="1"/>
</dbReference>
<accession>A0A1F5UX32</accession>
<comment type="similarity">
    <text evidence="2">Belongs to the TlyA family.</text>
</comment>
<dbReference type="GO" id="GO:0003723">
    <property type="term" value="F:RNA binding"/>
    <property type="evidence" value="ECO:0007669"/>
    <property type="project" value="UniProtKB-KW"/>
</dbReference>
<dbReference type="InterPro" id="IPR029063">
    <property type="entry name" value="SAM-dependent_MTases_sf"/>
</dbReference>
<dbReference type="Gene3D" id="3.40.50.150">
    <property type="entry name" value="Vaccinia Virus protein VP39"/>
    <property type="match status" value="1"/>
</dbReference>
<dbReference type="SMART" id="SM00363">
    <property type="entry name" value="S4"/>
    <property type="match status" value="1"/>
</dbReference>
<dbReference type="STRING" id="1817864.A2Z21_00360"/>
<dbReference type="CDD" id="cd00165">
    <property type="entry name" value="S4"/>
    <property type="match status" value="1"/>
</dbReference>
<dbReference type="PANTHER" id="PTHR32319">
    <property type="entry name" value="BACTERIAL HEMOLYSIN-LIKE PROTEIN"/>
    <property type="match status" value="1"/>
</dbReference>
<dbReference type="PANTHER" id="PTHR32319:SF0">
    <property type="entry name" value="BACTERIAL HEMOLYSIN-LIKE PROTEIN"/>
    <property type="match status" value="1"/>
</dbReference>